<dbReference type="Proteomes" id="UP000295657">
    <property type="component" value="Unassembled WGS sequence"/>
</dbReference>
<evidence type="ECO:0000313" key="3">
    <source>
        <dbReference type="Proteomes" id="UP000295657"/>
    </source>
</evidence>
<dbReference type="NCBIfam" id="NF005085">
    <property type="entry name" value="PRK06520.1"/>
    <property type="match status" value="1"/>
</dbReference>
<keyword evidence="2" id="KW-0808">Transferase</keyword>
<proteinExistence type="predicted"/>
<dbReference type="Pfam" id="PF01717">
    <property type="entry name" value="Meth_synt_2"/>
    <property type="match status" value="1"/>
</dbReference>
<dbReference type="GO" id="GO:0032259">
    <property type="term" value="P:methylation"/>
    <property type="evidence" value="ECO:0007669"/>
    <property type="project" value="UniProtKB-KW"/>
</dbReference>
<gene>
    <name evidence="2" type="ORF">EDC45_1420</name>
</gene>
<name>A0A4R6V814_9PAST</name>
<reference evidence="2 3" key="1">
    <citation type="submission" date="2019-03" db="EMBL/GenBank/DDBJ databases">
        <title>Genomic Encyclopedia of Type Strains, Phase IV (KMG-IV): sequencing the most valuable type-strain genomes for metagenomic binning, comparative biology and taxonomic classification.</title>
        <authorList>
            <person name="Goeker M."/>
        </authorList>
    </citation>
    <scope>NUCLEOTIDE SEQUENCE [LARGE SCALE GENOMIC DNA]</scope>
    <source>
        <strain evidence="2 3">DSM 28403</strain>
    </source>
</reference>
<dbReference type="RefSeq" id="WP_133544911.1">
    <property type="nucleotide sequence ID" value="NZ_SNYQ01000005.1"/>
</dbReference>
<sequence length="380" mass="43517">MSQLFPNAKPRTKAPYRFDIVGSFLRPEGLKQARQQCSCGDISCADLTAVENSEINKLVQHQKSVGLHAVTDGEFRRTFWHLDFLAALGGVDEVDSEKFSVQFKHHSVRPKTLKITDKISFPDNHPFLEHYRSLQEIAGDYPVKFTIPSPSMLHLICTVRATDYEPIERYRDNRLLLEDIAQAYRSALQKFYALGCRNLQLDDTSWGELCSEEKRAAYQARGFDLQALARDYVEMINLVIDGKPEDMTVTMHICRGNFRSTWFSSGGYEPVAETLFGHCRVDGFFLEYDSDRSGDFKPLRFIKDQQVVLGLVTSKDGQLEDRNEIIQRIKEATQYVDINQLCLSPQCGFASTEEGNILTEQQQWDKLSFIRDIAKEVWGE</sequence>
<dbReference type="OrthoDB" id="6430685at2"/>
<keyword evidence="2" id="KW-0489">Methyltransferase</keyword>
<comment type="caution">
    <text evidence="2">The sequence shown here is derived from an EMBL/GenBank/DDBJ whole genome shotgun (WGS) entry which is preliminary data.</text>
</comment>
<dbReference type="EMBL" id="SNYQ01000005">
    <property type="protein sequence ID" value="TDQ57365.1"/>
    <property type="molecule type" value="Genomic_DNA"/>
</dbReference>
<dbReference type="GO" id="GO:0008270">
    <property type="term" value="F:zinc ion binding"/>
    <property type="evidence" value="ECO:0007669"/>
    <property type="project" value="InterPro"/>
</dbReference>
<protein>
    <submittedName>
        <fullName evidence="2">5-methyltetrahydropteroyltriglutamate--homocysteine methyltransferase</fullName>
    </submittedName>
</protein>
<dbReference type="Gene3D" id="3.20.20.210">
    <property type="match status" value="1"/>
</dbReference>
<dbReference type="PANTHER" id="PTHR43844:SF1">
    <property type="entry name" value="METHIONINE SYNTHASE"/>
    <property type="match status" value="1"/>
</dbReference>
<dbReference type="GO" id="GO:0003871">
    <property type="term" value="F:5-methyltetrahydropteroyltriglutamate-homocysteine S-methyltransferase activity"/>
    <property type="evidence" value="ECO:0007669"/>
    <property type="project" value="InterPro"/>
</dbReference>
<dbReference type="InterPro" id="IPR038071">
    <property type="entry name" value="UROD/MetE-like_sf"/>
</dbReference>
<keyword evidence="3" id="KW-1185">Reference proteome</keyword>
<dbReference type="InterPro" id="IPR002629">
    <property type="entry name" value="Met_Synth_C/arc"/>
</dbReference>
<dbReference type="AlphaFoldDB" id="A0A4R6V814"/>
<dbReference type="CDD" id="cd03311">
    <property type="entry name" value="CIMS_C_terminal_like"/>
    <property type="match status" value="1"/>
</dbReference>
<dbReference type="SUPFAM" id="SSF51726">
    <property type="entry name" value="UROD/MetE-like"/>
    <property type="match status" value="1"/>
</dbReference>
<dbReference type="GO" id="GO:0009086">
    <property type="term" value="P:methionine biosynthetic process"/>
    <property type="evidence" value="ECO:0007669"/>
    <property type="project" value="InterPro"/>
</dbReference>
<organism evidence="2 3">
    <name type="scientific">Mesocricetibacter intestinalis</name>
    <dbReference type="NCBI Taxonomy" id="1521930"/>
    <lineage>
        <taxon>Bacteria</taxon>
        <taxon>Pseudomonadati</taxon>
        <taxon>Pseudomonadota</taxon>
        <taxon>Gammaproteobacteria</taxon>
        <taxon>Pasteurellales</taxon>
        <taxon>Pasteurellaceae</taxon>
        <taxon>Mesocricetibacter</taxon>
    </lineage>
</organism>
<feature type="domain" description="Cobalamin-independent methionine synthase MetE C-terminal/archaeal" evidence="1">
    <location>
        <begin position="21"/>
        <end position="354"/>
    </location>
</feature>
<accession>A0A4R6V814</accession>
<evidence type="ECO:0000313" key="2">
    <source>
        <dbReference type="EMBL" id="TDQ57365.1"/>
    </source>
</evidence>
<dbReference type="PANTHER" id="PTHR43844">
    <property type="entry name" value="METHIONINE SYNTHASE"/>
    <property type="match status" value="1"/>
</dbReference>
<evidence type="ECO:0000259" key="1">
    <source>
        <dbReference type="Pfam" id="PF01717"/>
    </source>
</evidence>